<evidence type="ECO:0000313" key="3">
    <source>
        <dbReference type="RefSeq" id="XP_052120273.1"/>
    </source>
</evidence>
<feature type="signal peptide" evidence="1">
    <location>
        <begin position="1"/>
        <end position="21"/>
    </location>
</feature>
<proteinExistence type="predicted"/>
<reference evidence="3" key="1">
    <citation type="submission" date="2025-08" db="UniProtKB">
        <authorList>
            <consortium name="RefSeq"/>
        </authorList>
    </citation>
    <scope>IDENTIFICATION</scope>
    <source>
        <tissue evidence="3">Whole organism</tissue>
    </source>
</reference>
<dbReference type="KEGG" id="foc:113215742"/>
<dbReference type="RefSeq" id="XP_052120273.1">
    <property type="nucleotide sequence ID" value="XM_052264313.1"/>
</dbReference>
<sequence>MRTATLLGLAVLALVATLCAAQDVAEERAPIPTQVAVAVPNTRNKRSLLLAKGLLVGGALGAGALGAGALGLGAVGLGAGVVGAGALGLGAG</sequence>
<evidence type="ECO:0000256" key="1">
    <source>
        <dbReference type="SAM" id="SignalP"/>
    </source>
</evidence>
<dbReference type="Proteomes" id="UP000504606">
    <property type="component" value="Unplaced"/>
</dbReference>
<protein>
    <submittedName>
        <fullName evidence="3">Elastin-like</fullName>
    </submittedName>
</protein>
<gene>
    <name evidence="3" type="primary">LOC113215742</name>
</gene>
<evidence type="ECO:0000313" key="2">
    <source>
        <dbReference type="Proteomes" id="UP000504606"/>
    </source>
</evidence>
<accession>A0A9C6WXP5</accession>
<organism evidence="2 3">
    <name type="scientific">Frankliniella occidentalis</name>
    <name type="common">Western flower thrips</name>
    <name type="synonym">Euthrips occidentalis</name>
    <dbReference type="NCBI Taxonomy" id="133901"/>
    <lineage>
        <taxon>Eukaryota</taxon>
        <taxon>Metazoa</taxon>
        <taxon>Ecdysozoa</taxon>
        <taxon>Arthropoda</taxon>
        <taxon>Hexapoda</taxon>
        <taxon>Insecta</taxon>
        <taxon>Pterygota</taxon>
        <taxon>Neoptera</taxon>
        <taxon>Paraneoptera</taxon>
        <taxon>Thysanoptera</taxon>
        <taxon>Terebrantia</taxon>
        <taxon>Thripoidea</taxon>
        <taxon>Thripidae</taxon>
        <taxon>Frankliniella</taxon>
    </lineage>
</organism>
<name>A0A9C6WXP5_FRAOC</name>
<feature type="chain" id="PRO_5038930819" evidence="1">
    <location>
        <begin position="22"/>
        <end position="92"/>
    </location>
</feature>
<keyword evidence="1" id="KW-0732">Signal</keyword>
<dbReference type="AlphaFoldDB" id="A0A9C6WXP5"/>
<keyword evidence="2" id="KW-1185">Reference proteome</keyword>
<dbReference type="GeneID" id="113215742"/>